<dbReference type="CDD" id="cd06267">
    <property type="entry name" value="PBP1_LacI_sugar_binding-like"/>
    <property type="match status" value="1"/>
</dbReference>
<accession>A0A917J8N0</accession>
<feature type="domain" description="HTH lacI-type" evidence="4">
    <location>
        <begin position="3"/>
        <end position="57"/>
    </location>
</feature>
<evidence type="ECO:0000259" key="4">
    <source>
        <dbReference type="PROSITE" id="PS50932"/>
    </source>
</evidence>
<evidence type="ECO:0000256" key="1">
    <source>
        <dbReference type="ARBA" id="ARBA00023015"/>
    </source>
</evidence>
<dbReference type="InterPro" id="IPR046335">
    <property type="entry name" value="LacI/GalR-like_sensor"/>
</dbReference>
<dbReference type="CDD" id="cd01392">
    <property type="entry name" value="HTH_LacI"/>
    <property type="match status" value="1"/>
</dbReference>
<protein>
    <submittedName>
        <fullName evidence="5">LacI family transcriptional regulator</fullName>
    </submittedName>
</protein>
<reference evidence="5" key="2">
    <citation type="submission" date="2020-09" db="EMBL/GenBank/DDBJ databases">
        <authorList>
            <person name="Sun Q."/>
            <person name="Sedlacek I."/>
        </authorList>
    </citation>
    <scope>NUCLEOTIDE SEQUENCE</scope>
    <source>
        <strain evidence="5">CCM 8711</strain>
    </source>
</reference>
<dbReference type="AlphaFoldDB" id="A0A917J8N0"/>
<dbReference type="Gene3D" id="3.40.50.2300">
    <property type="match status" value="2"/>
</dbReference>
<dbReference type="Pfam" id="PF00356">
    <property type="entry name" value="LacI"/>
    <property type="match status" value="1"/>
</dbReference>
<dbReference type="SMART" id="SM00354">
    <property type="entry name" value="HTH_LACI"/>
    <property type="match status" value="1"/>
</dbReference>
<keyword evidence="3" id="KW-0804">Transcription</keyword>
<dbReference type="GO" id="GO:0003700">
    <property type="term" value="F:DNA-binding transcription factor activity"/>
    <property type="evidence" value="ECO:0007669"/>
    <property type="project" value="TreeGrafter"/>
</dbReference>
<proteinExistence type="predicted"/>
<reference evidence="5" key="1">
    <citation type="journal article" date="2014" name="Int. J. Syst. Evol. Microbiol.">
        <title>Complete genome sequence of Corynebacterium casei LMG S-19264T (=DSM 44701T), isolated from a smear-ripened cheese.</title>
        <authorList>
            <consortium name="US DOE Joint Genome Institute (JGI-PGF)"/>
            <person name="Walter F."/>
            <person name="Albersmeier A."/>
            <person name="Kalinowski J."/>
            <person name="Ruckert C."/>
        </authorList>
    </citation>
    <scope>NUCLEOTIDE SEQUENCE</scope>
    <source>
        <strain evidence="5">CCM 8711</strain>
    </source>
</reference>
<dbReference type="InterPro" id="IPR028082">
    <property type="entry name" value="Peripla_BP_I"/>
</dbReference>
<evidence type="ECO:0000256" key="3">
    <source>
        <dbReference type="ARBA" id="ARBA00023163"/>
    </source>
</evidence>
<dbReference type="Proteomes" id="UP000662074">
    <property type="component" value="Unassembled WGS sequence"/>
</dbReference>
<gene>
    <name evidence="5" type="primary">ccpA</name>
    <name evidence="5" type="ORF">GCM10011425_13690</name>
</gene>
<keyword evidence="6" id="KW-1185">Reference proteome</keyword>
<organism evidence="5 6">
    <name type="scientific">Mucilaginibacter galii</name>
    <dbReference type="NCBI Taxonomy" id="2005073"/>
    <lineage>
        <taxon>Bacteria</taxon>
        <taxon>Pseudomonadati</taxon>
        <taxon>Bacteroidota</taxon>
        <taxon>Sphingobacteriia</taxon>
        <taxon>Sphingobacteriales</taxon>
        <taxon>Sphingobacteriaceae</taxon>
        <taxon>Mucilaginibacter</taxon>
    </lineage>
</organism>
<sequence length="334" mass="36945">MSTTIKMIAHKLSLSVATVSKALADSHEISKETKLLVSNAAQEMGYVRNPYASSLRKGRSKTIAIVIPEIADSFFAEAINGIEEVALLQGYHVLIYLTHESLLREQAILQDFRSGRVDGILMSVSEETNDTEHIKTLMESQVPVVFFDRVCEELNTTCVVTDDFESSFIATNHLISKGCSKIAFMGNSINLAINRNRVNGYIEALKQNGLSDYQNVVICGKDKEISQQIFADLLSGPERPDGMILSVEKLSAMLYQICEDMMIDIPSQLKVLTFTNFNMAQFLSPSLTTVKQPAFQMGKVAATALLRKLSFNNTLAEPETVILPSVITFRKSTS</sequence>
<dbReference type="PANTHER" id="PTHR30146:SF109">
    <property type="entry name" value="HTH-TYPE TRANSCRIPTIONAL REGULATOR GALS"/>
    <property type="match status" value="1"/>
</dbReference>
<dbReference type="PANTHER" id="PTHR30146">
    <property type="entry name" value="LACI-RELATED TRANSCRIPTIONAL REPRESSOR"/>
    <property type="match status" value="1"/>
</dbReference>
<dbReference type="PROSITE" id="PS50932">
    <property type="entry name" value="HTH_LACI_2"/>
    <property type="match status" value="1"/>
</dbReference>
<dbReference type="SUPFAM" id="SSF53822">
    <property type="entry name" value="Periplasmic binding protein-like I"/>
    <property type="match status" value="1"/>
</dbReference>
<dbReference type="InterPro" id="IPR010982">
    <property type="entry name" value="Lambda_DNA-bd_dom_sf"/>
</dbReference>
<dbReference type="SUPFAM" id="SSF47413">
    <property type="entry name" value="lambda repressor-like DNA-binding domains"/>
    <property type="match status" value="1"/>
</dbReference>
<evidence type="ECO:0000313" key="5">
    <source>
        <dbReference type="EMBL" id="GGI50157.1"/>
    </source>
</evidence>
<keyword evidence="2" id="KW-0238">DNA-binding</keyword>
<comment type="caution">
    <text evidence="5">The sequence shown here is derived from an EMBL/GenBank/DDBJ whole genome shotgun (WGS) entry which is preliminary data.</text>
</comment>
<dbReference type="Gene3D" id="1.10.260.40">
    <property type="entry name" value="lambda repressor-like DNA-binding domains"/>
    <property type="match status" value="1"/>
</dbReference>
<dbReference type="RefSeq" id="WP_188415099.1">
    <property type="nucleotide sequence ID" value="NZ_BMDO01000003.1"/>
</dbReference>
<name>A0A917J8N0_9SPHI</name>
<evidence type="ECO:0000256" key="2">
    <source>
        <dbReference type="ARBA" id="ARBA00023125"/>
    </source>
</evidence>
<dbReference type="Pfam" id="PF13377">
    <property type="entry name" value="Peripla_BP_3"/>
    <property type="match status" value="1"/>
</dbReference>
<dbReference type="GO" id="GO:0000976">
    <property type="term" value="F:transcription cis-regulatory region binding"/>
    <property type="evidence" value="ECO:0007669"/>
    <property type="project" value="TreeGrafter"/>
</dbReference>
<dbReference type="EMBL" id="BMDO01000003">
    <property type="protein sequence ID" value="GGI50157.1"/>
    <property type="molecule type" value="Genomic_DNA"/>
</dbReference>
<evidence type="ECO:0000313" key="6">
    <source>
        <dbReference type="Proteomes" id="UP000662074"/>
    </source>
</evidence>
<dbReference type="InterPro" id="IPR000843">
    <property type="entry name" value="HTH_LacI"/>
</dbReference>
<keyword evidence="1" id="KW-0805">Transcription regulation</keyword>